<evidence type="ECO:0000313" key="9">
    <source>
        <dbReference type="EMBL" id="KAH3688993.1"/>
    </source>
</evidence>
<sequence length="404" mass="45314">MLSFLRKRRGSDASDATDQFQSTKPKSRRPPNTAFRQQRLKSWQPILTPKSVLPLLLIIAIIFSPLGIAILLVTLDVQDFVVDYSQCLSLANADSYTDIPAKYLTSHLKGKSESSPQWKLDGDNICQIKFDVAEDIKGPLYMFYKLTNFYQNHREYVNSYDLSQLQGVAVKAEDLSSDCSPLRTDSEGKIIYPCGLIANSMFNDTFTTPKPTDGTDASVVLTDKDISWSVDRNKFKKTSYEAKDIVPPPNWYDKYPDGYTDDNMPDISTWYEFQVWMRTAGLPEFYKMALKNDSSKQTLTKGTYYIDITSQFPVSIFGGTKSVVLTTSSKLGGRNLSLGICFLVVAGFAVLFAAIFLIKYVVQPRKLGDHSYLNFDQRAGGASAGDHVDRDDSLGTIANRREIL</sequence>
<dbReference type="EMBL" id="JAEUBG010000019">
    <property type="protein sequence ID" value="KAH3688993.1"/>
    <property type="molecule type" value="Genomic_DNA"/>
</dbReference>
<keyword evidence="4 8" id="KW-1133">Transmembrane helix</keyword>
<feature type="transmembrane region" description="Helical" evidence="8">
    <location>
        <begin position="52"/>
        <end position="75"/>
    </location>
</feature>
<comment type="caution">
    <text evidence="9">The sequence shown here is derived from an EMBL/GenBank/DDBJ whole genome shotgun (WGS) entry which is preliminary data.</text>
</comment>
<gene>
    <name evidence="9" type="ORF">WICPIJ_000052</name>
</gene>
<evidence type="ECO:0000256" key="1">
    <source>
        <dbReference type="ARBA" id="ARBA00004141"/>
    </source>
</evidence>
<dbReference type="OrthoDB" id="340608at2759"/>
<evidence type="ECO:0000256" key="8">
    <source>
        <dbReference type="SAM" id="Phobius"/>
    </source>
</evidence>
<dbReference type="GO" id="GO:0045332">
    <property type="term" value="P:phospholipid translocation"/>
    <property type="evidence" value="ECO:0007669"/>
    <property type="project" value="UniProtKB-UniRule"/>
</dbReference>
<dbReference type="Pfam" id="PF03381">
    <property type="entry name" value="CDC50"/>
    <property type="match status" value="1"/>
</dbReference>
<reference evidence="9" key="2">
    <citation type="submission" date="2021-01" db="EMBL/GenBank/DDBJ databases">
        <authorList>
            <person name="Schikora-Tamarit M.A."/>
        </authorList>
    </citation>
    <scope>NUCLEOTIDE SEQUENCE</scope>
    <source>
        <strain evidence="9">CBS2887</strain>
    </source>
</reference>
<keyword evidence="5 6" id="KW-0472">Membrane</keyword>
<evidence type="ECO:0000256" key="6">
    <source>
        <dbReference type="PIRNR" id="PIRNR015840"/>
    </source>
</evidence>
<evidence type="ECO:0000256" key="2">
    <source>
        <dbReference type="ARBA" id="ARBA00009457"/>
    </source>
</evidence>
<keyword evidence="3 8" id="KW-0812">Transmembrane</keyword>
<evidence type="ECO:0000256" key="4">
    <source>
        <dbReference type="ARBA" id="ARBA00022989"/>
    </source>
</evidence>
<evidence type="ECO:0000256" key="7">
    <source>
        <dbReference type="SAM" id="MobiDB-lite"/>
    </source>
</evidence>
<comment type="similarity">
    <text evidence="2 6">Belongs to the CDC50/LEM3 family.</text>
</comment>
<dbReference type="InterPro" id="IPR005045">
    <property type="entry name" value="CDC50/LEM3_fam"/>
</dbReference>
<feature type="transmembrane region" description="Helical" evidence="8">
    <location>
        <begin position="336"/>
        <end position="358"/>
    </location>
</feature>
<dbReference type="PANTHER" id="PTHR10926:SF0">
    <property type="entry name" value="CDC50, ISOFORM A"/>
    <property type="match status" value="1"/>
</dbReference>
<feature type="compositionally biased region" description="Polar residues" evidence="7">
    <location>
        <begin position="14"/>
        <end position="24"/>
    </location>
</feature>
<dbReference type="GO" id="GO:0005886">
    <property type="term" value="C:plasma membrane"/>
    <property type="evidence" value="ECO:0007669"/>
    <property type="project" value="TreeGrafter"/>
</dbReference>
<dbReference type="GO" id="GO:0005783">
    <property type="term" value="C:endoplasmic reticulum"/>
    <property type="evidence" value="ECO:0007669"/>
    <property type="project" value="TreeGrafter"/>
</dbReference>
<evidence type="ECO:0000256" key="3">
    <source>
        <dbReference type="ARBA" id="ARBA00022692"/>
    </source>
</evidence>
<evidence type="ECO:0008006" key="11">
    <source>
        <dbReference type="Google" id="ProtNLM"/>
    </source>
</evidence>
<organism evidence="9 10">
    <name type="scientific">Wickerhamomyces pijperi</name>
    <name type="common">Yeast</name>
    <name type="synonym">Pichia pijperi</name>
    <dbReference type="NCBI Taxonomy" id="599730"/>
    <lineage>
        <taxon>Eukaryota</taxon>
        <taxon>Fungi</taxon>
        <taxon>Dikarya</taxon>
        <taxon>Ascomycota</taxon>
        <taxon>Saccharomycotina</taxon>
        <taxon>Saccharomycetes</taxon>
        <taxon>Phaffomycetales</taxon>
        <taxon>Wickerhamomycetaceae</taxon>
        <taxon>Wickerhamomyces</taxon>
    </lineage>
</organism>
<name>A0A9P8QEQ0_WICPI</name>
<dbReference type="Proteomes" id="UP000774326">
    <property type="component" value="Unassembled WGS sequence"/>
</dbReference>
<dbReference type="PANTHER" id="PTHR10926">
    <property type="entry name" value="CELL CYCLE CONTROL PROTEIN 50"/>
    <property type="match status" value="1"/>
</dbReference>
<feature type="region of interest" description="Disordered" evidence="7">
    <location>
        <begin position="1"/>
        <end position="35"/>
    </location>
</feature>
<evidence type="ECO:0000313" key="10">
    <source>
        <dbReference type="Proteomes" id="UP000774326"/>
    </source>
</evidence>
<dbReference type="AlphaFoldDB" id="A0A9P8QEQ0"/>
<accession>A0A9P8QEQ0</accession>
<dbReference type="GO" id="GO:0005794">
    <property type="term" value="C:Golgi apparatus"/>
    <property type="evidence" value="ECO:0007669"/>
    <property type="project" value="TreeGrafter"/>
</dbReference>
<proteinExistence type="inferred from homology"/>
<comment type="subcellular location">
    <subcellularLocation>
        <location evidence="1">Membrane</location>
        <topology evidence="1">Multi-pass membrane protein</topology>
    </subcellularLocation>
</comment>
<reference evidence="9" key="1">
    <citation type="journal article" date="2021" name="Open Biol.">
        <title>Shared evolutionary footprints suggest mitochondrial oxidative damage underlies multiple complex I losses in fungi.</title>
        <authorList>
            <person name="Schikora-Tamarit M.A."/>
            <person name="Marcet-Houben M."/>
            <person name="Nosek J."/>
            <person name="Gabaldon T."/>
        </authorList>
    </citation>
    <scope>NUCLEOTIDE SEQUENCE</scope>
    <source>
        <strain evidence="9">CBS2887</strain>
    </source>
</reference>
<keyword evidence="10" id="KW-1185">Reference proteome</keyword>
<dbReference type="PIRSF" id="PIRSF015840">
    <property type="entry name" value="DUF284_TM_euk"/>
    <property type="match status" value="1"/>
</dbReference>
<protein>
    <recommendedName>
        <fullName evidence="11">Cell division control protein 50</fullName>
    </recommendedName>
</protein>
<evidence type="ECO:0000256" key="5">
    <source>
        <dbReference type="ARBA" id="ARBA00023136"/>
    </source>
</evidence>